<protein>
    <submittedName>
        <fullName evidence="3">Alpha/beta hydrolase</fullName>
    </submittedName>
</protein>
<dbReference type="InterPro" id="IPR050300">
    <property type="entry name" value="GDXG_lipolytic_enzyme"/>
</dbReference>
<organism evidence="3 4">
    <name type="scientific">Autumnicola lenta</name>
    <dbReference type="NCBI Taxonomy" id="3075593"/>
    <lineage>
        <taxon>Bacteria</taxon>
        <taxon>Pseudomonadati</taxon>
        <taxon>Bacteroidota</taxon>
        <taxon>Flavobacteriia</taxon>
        <taxon>Flavobacteriales</taxon>
        <taxon>Flavobacteriaceae</taxon>
        <taxon>Autumnicola</taxon>
    </lineage>
</organism>
<dbReference type="Proteomes" id="UP001245285">
    <property type="component" value="Unassembled WGS sequence"/>
</dbReference>
<accession>A0ABU3CNU1</accession>
<dbReference type="InterPro" id="IPR049492">
    <property type="entry name" value="BD-FAE-like_dom"/>
</dbReference>
<dbReference type="Gene3D" id="3.40.50.1820">
    <property type="entry name" value="alpha/beta hydrolase"/>
    <property type="match status" value="1"/>
</dbReference>
<dbReference type="Pfam" id="PF20434">
    <property type="entry name" value="BD-FAE"/>
    <property type="match status" value="1"/>
</dbReference>
<evidence type="ECO:0000313" key="4">
    <source>
        <dbReference type="Proteomes" id="UP001245285"/>
    </source>
</evidence>
<gene>
    <name evidence="3" type="ORF">RM545_15055</name>
</gene>
<name>A0ABU3CNU1_9FLAO</name>
<keyword evidence="4" id="KW-1185">Reference proteome</keyword>
<evidence type="ECO:0000259" key="2">
    <source>
        <dbReference type="Pfam" id="PF20434"/>
    </source>
</evidence>
<sequence>MKLFFTILFVISTISVKAQERYIDDIFEFQEPVTKTYTSKDGEDLKLDLYQPVKDNLEKRPLIVFMHGGGFSGGTRKSESEVKFAQAAAAKGYVAVSISYRLTRKGKSFNCDFAADGKIETFKMAAEDFLDAVKFLIDNKEEFGIDPSKIIVGGSSAGAEAVLNAVYNKSLLFEETEYKDIKFAGVFSLAGALLDARYITRENAVPAIFFHGTQDKVVPYVTAPHHYCDKSKPGYLILDGSKTIAEKLKELDVSYALYSVEGGGHGVSRMPFEDLPEVFEFFKRMFLEESEIQVNFVKQLNEQK</sequence>
<dbReference type="GO" id="GO:0016787">
    <property type="term" value="F:hydrolase activity"/>
    <property type="evidence" value="ECO:0007669"/>
    <property type="project" value="UniProtKB-KW"/>
</dbReference>
<dbReference type="RefSeq" id="WP_311496115.1">
    <property type="nucleotide sequence ID" value="NZ_JAVRHO010000026.1"/>
</dbReference>
<dbReference type="InterPro" id="IPR029058">
    <property type="entry name" value="AB_hydrolase_fold"/>
</dbReference>
<reference evidence="3 4" key="1">
    <citation type="submission" date="2023-09" db="EMBL/GenBank/DDBJ databases">
        <authorList>
            <person name="Rey-Velasco X."/>
        </authorList>
    </citation>
    <scope>NUCLEOTIDE SEQUENCE [LARGE SCALE GENOMIC DNA]</scope>
    <source>
        <strain evidence="3 4">F260</strain>
    </source>
</reference>
<evidence type="ECO:0000313" key="3">
    <source>
        <dbReference type="EMBL" id="MDT0648015.1"/>
    </source>
</evidence>
<proteinExistence type="predicted"/>
<dbReference type="EMBL" id="JAVRHO010000026">
    <property type="protein sequence ID" value="MDT0648015.1"/>
    <property type="molecule type" value="Genomic_DNA"/>
</dbReference>
<evidence type="ECO:0000256" key="1">
    <source>
        <dbReference type="ARBA" id="ARBA00022801"/>
    </source>
</evidence>
<dbReference type="PANTHER" id="PTHR48081">
    <property type="entry name" value="AB HYDROLASE SUPERFAMILY PROTEIN C4A8.06C"/>
    <property type="match status" value="1"/>
</dbReference>
<dbReference type="SUPFAM" id="SSF53474">
    <property type="entry name" value="alpha/beta-Hydrolases"/>
    <property type="match status" value="1"/>
</dbReference>
<feature type="domain" description="BD-FAE-like" evidence="2">
    <location>
        <begin position="47"/>
        <end position="177"/>
    </location>
</feature>
<comment type="caution">
    <text evidence="3">The sequence shown here is derived from an EMBL/GenBank/DDBJ whole genome shotgun (WGS) entry which is preliminary data.</text>
</comment>
<keyword evidence="1 3" id="KW-0378">Hydrolase</keyword>